<sequence length="110" mass="12893">MKRNVEETRLFWTNSDEIQIGQVLYSKIPDLDTLICEEVFVNPSFRGQGWGGKLMKDFIEFAVENGQKIYPLCPFARQYLLDHPDLSDLDMHNQITETKIKQNIVTRKED</sequence>
<dbReference type="InterPro" id="IPR016181">
    <property type="entry name" value="Acyl_CoA_acyltransferase"/>
</dbReference>
<dbReference type="Proteomes" id="UP000305541">
    <property type="component" value="Unassembled WGS sequence"/>
</dbReference>
<feature type="domain" description="N-acetyltransferase" evidence="1">
    <location>
        <begin position="3"/>
        <end position="91"/>
    </location>
</feature>
<evidence type="ECO:0000313" key="4">
    <source>
        <dbReference type="Proteomes" id="UP000051859"/>
    </source>
</evidence>
<reference evidence="2 4" key="1">
    <citation type="journal article" date="2015" name="Genome Announc.">
        <title>Expanding the biotechnology potential of lactobacilli through comparative genomics of 213 strains and associated genera.</title>
        <authorList>
            <person name="Sun Z."/>
            <person name="Harris H.M."/>
            <person name="McCann A."/>
            <person name="Guo C."/>
            <person name="Argimon S."/>
            <person name="Zhang W."/>
            <person name="Yang X."/>
            <person name="Jeffery I.B."/>
            <person name="Cooney J.C."/>
            <person name="Kagawa T.F."/>
            <person name="Liu W."/>
            <person name="Song Y."/>
            <person name="Salvetti E."/>
            <person name="Wrobel A."/>
            <person name="Rasinkangas P."/>
            <person name="Parkhill J."/>
            <person name="Rea M.C."/>
            <person name="O'Sullivan O."/>
            <person name="Ritari J."/>
            <person name="Douillard F.P."/>
            <person name="Paul Ross R."/>
            <person name="Yang R."/>
            <person name="Briner A.E."/>
            <person name="Felis G.E."/>
            <person name="de Vos W.M."/>
            <person name="Barrangou R."/>
            <person name="Klaenhammer T.R."/>
            <person name="Caufield P.W."/>
            <person name="Cui Y."/>
            <person name="Zhang H."/>
            <person name="O'Toole P.W."/>
        </authorList>
    </citation>
    <scope>NUCLEOTIDE SEQUENCE [LARGE SCALE GENOMIC DNA]</scope>
    <source>
        <strain evidence="2 4">DSM 18001</strain>
    </source>
</reference>
<reference evidence="3 5" key="2">
    <citation type="submission" date="2019-05" db="EMBL/GenBank/DDBJ databases">
        <title>The metagenome of a microbial culture collection derived from dairy environment covers the genomic content of the human microbiome.</title>
        <authorList>
            <person name="Roder T."/>
            <person name="Wuthrich D."/>
            <person name="Sattari Z."/>
            <person name="Von Ah U."/>
            <person name="Bar C."/>
            <person name="Ronchi F."/>
            <person name="Macpherson A.J."/>
            <person name="Ganal-Vonarburg S.C."/>
            <person name="Bruggmann R."/>
            <person name="Vergeres G."/>
        </authorList>
    </citation>
    <scope>NUCLEOTIDE SEQUENCE [LARGE SCALE GENOMIC DNA]</scope>
    <source>
        <strain evidence="3 5">FAM 18815</strain>
    </source>
</reference>
<dbReference type="Proteomes" id="UP000051859">
    <property type="component" value="Unassembled WGS sequence"/>
</dbReference>
<evidence type="ECO:0000259" key="1">
    <source>
        <dbReference type="PROSITE" id="PS51729"/>
    </source>
</evidence>
<keyword evidence="2" id="KW-0808">Transferase</keyword>
<dbReference type="EMBL" id="JQBX01000017">
    <property type="protein sequence ID" value="KRN93337.1"/>
    <property type="molecule type" value="Genomic_DNA"/>
</dbReference>
<dbReference type="GO" id="GO:0016740">
    <property type="term" value="F:transferase activity"/>
    <property type="evidence" value="ECO:0007669"/>
    <property type="project" value="UniProtKB-KW"/>
</dbReference>
<dbReference type="InterPro" id="IPR031165">
    <property type="entry name" value="GNAT_YJDJ"/>
</dbReference>
<accession>A0A0R2KV60</accession>
<dbReference type="RefSeq" id="WP_057803879.1">
    <property type="nucleotide sequence ID" value="NZ_JQBX01000017.1"/>
</dbReference>
<dbReference type="STRING" id="331679.IV81_GL000619"/>
<evidence type="ECO:0000313" key="2">
    <source>
        <dbReference type="EMBL" id="KRN93337.1"/>
    </source>
</evidence>
<dbReference type="Pfam" id="PF14542">
    <property type="entry name" value="Acetyltransf_CG"/>
    <property type="match status" value="1"/>
</dbReference>
<dbReference type="EMBL" id="VBTH01000011">
    <property type="protein sequence ID" value="TLQ03988.1"/>
    <property type="molecule type" value="Genomic_DNA"/>
</dbReference>
<dbReference type="PATRIC" id="fig|331679.3.peg.626"/>
<comment type="caution">
    <text evidence="2">The sequence shown here is derived from an EMBL/GenBank/DDBJ whole genome shotgun (WGS) entry which is preliminary data.</text>
</comment>
<name>A0A0R2KV60_9LACO</name>
<organism evidence="2 4">
    <name type="scientific">Pediococcus stilesii</name>
    <dbReference type="NCBI Taxonomy" id="331679"/>
    <lineage>
        <taxon>Bacteria</taxon>
        <taxon>Bacillati</taxon>
        <taxon>Bacillota</taxon>
        <taxon>Bacilli</taxon>
        <taxon>Lactobacillales</taxon>
        <taxon>Lactobacillaceae</taxon>
        <taxon>Pediococcus</taxon>
    </lineage>
</organism>
<dbReference type="SUPFAM" id="SSF55729">
    <property type="entry name" value="Acyl-CoA N-acyltransferases (Nat)"/>
    <property type="match status" value="1"/>
</dbReference>
<dbReference type="CDD" id="cd04301">
    <property type="entry name" value="NAT_SF"/>
    <property type="match status" value="1"/>
</dbReference>
<dbReference type="OrthoDB" id="9793389at2"/>
<evidence type="ECO:0000313" key="3">
    <source>
        <dbReference type="EMBL" id="TLQ03988.1"/>
    </source>
</evidence>
<dbReference type="PROSITE" id="PS51729">
    <property type="entry name" value="GNAT_YJDJ"/>
    <property type="match status" value="1"/>
</dbReference>
<protein>
    <submittedName>
        <fullName evidence="2 3">Acetyltransferase</fullName>
    </submittedName>
</protein>
<dbReference type="Gene3D" id="3.40.630.30">
    <property type="match status" value="1"/>
</dbReference>
<gene>
    <name evidence="3" type="ORF">FEZ51_06885</name>
    <name evidence="2" type="ORF">IV81_GL000619</name>
</gene>
<evidence type="ECO:0000313" key="5">
    <source>
        <dbReference type="Proteomes" id="UP000305541"/>
    </source>
</evidence>
<proteinExistence type="predicted"/>
<keyword evidence="4" id="KW-1185">Reference proteome</keyword>
<dbReference type="AlphaFoldDB" id="A0A0R2KV60"/>